<comment type="function">
    <text evidence="4">Binds to the 23S rRNA.</text>
</comment>
<name>A0A0G0PUV1_9BACT</name>
<evidence type="ECO:0000313" key="9">
    <source>
        <dbReference type="Proteomes" id="UP000034137"/>
    </source>
</evidence>
<keyword evidence="2 4" id="KW-0689">Ribosomal protein</keyword>
<dbReference type="PANTHER" id="PTHR12934">
    <property type="entry name" value="50S RIBOSOMAL PROTEIN L15"/>
    <property type="match status" value="1"/>
</dbReference>
<comment type="similarity">
    <text evidence="1 4 5">Belongs to the universal ribosomal protein uL15 family.</text>
</comment>
<dbReference type="PATRIC" id="fig|1618642.3.peg.796"/>
<gene>
    <name evidence="4" type="primary">rplO</name>
    <name evidence="8" type="ORF">UT64_C0046G0002</name>
</gene>
<dbReference type="PROSITE" id="PS00475">
    <property type="entry name" value="RIBOSOMAL_L15"/>
    <property type="match status" value="1"/>
</dbReference>
<dbReference type="PANTHER" id="PTHR12934:SF11">
    <property type="entry name" value="LARGE RIBOSOMAL SUBUNIT PROTEIN UL15M"/>
    <property type="match status" value="1"/>
</dbReference>
<evidence type="ECO:0000256" key="1">
    <source>
        <dbReference type="ARBA" id="ARBA00007320"/>
    </source>
</evidence>
<dbReference type="GO" id="GO:0015934">
    <property type="term" value="C:large ribosomal subunit"/>
    <property type="evidence" value="ECO:0007669"/>
    <property type="project" value="InterPro"/>
</dbReference>
<feature type="region of interest" description="Disordered" evidence="6">
    <location>
        <begin position="1"/>
        <end position="46"/>
    </location>
</feature>
<protein>
    <recommendedName>
        <fullName evidence="4">Large ribosomal subunit protein uL15</fullName>
    </recommendedName>
</protein>
<dbReference type="Pfam" id="PF00828">
    <property type="entry name" value="Ribosomal_L27A"/>
    <property type="match status" value="1"/>
</dbReference>
<comment type="subunit">
    <text evidence="4">Part of the 50S ribosomal subunit.</text>
</comment>
<dbReference type="InterPro" id="IPR021131">
    <property type="entry name" value="Ribosomal_uL15/eL18"/>
</dbReference>
<dbReference type="InterPro" id="IPR036227">
    <property type="entry name" value="Ribosomal_uL15/eL18_sf"/>
</dbReference>
<dbReference type="GO" id="GO:0019843">
    <property type="term" value="F:rRNA binding"/>
    <property type="evidence" value="ECO:0007669"/>
    <property type="project" value="UniProtKB-UniRule"/>
</dbReference>
<evidence type="ECO:0000256" key="3">
    <source>
        <dbReference type="ARBA" id="ARBA00023274"/>
    </source>
</evidence>
<dbReference type="Gene3D" id="3.100.10.10">
    <property type="match status" value="1"/>
</dbReference>
<dbReference type="Proteomes" id="UP000034137">
    <property type="component" value="Unassembled WGS sequence"/>
</dbReference>
<dbReference type="GO" id="GO:0006412">
    <property type="term" value="P:translation"/>
    <property type="evidence" value="ECO:0007669"/>
    <property type="project" value="UniProtKB-UniRule"/>
</dbReference>
<comment type="caution">
    <text evidence="8">The sequence shown here is derived from an EMBL/GenBank/DDBJ whole genome shotgun (WGS) entry which is preliminary data.</text>
</comment>
<accession>A0A0G0PUV1</accession>
<organism evidence="8 9">
    <name type="scientific">Candidatus Falkowbacteria bacterium GW2011_GWF2_39_8</name>
    <dbReference type="NCBI Taxonomy" id="1618642"/>
    <lineage>
        <taxon>Bacteria</taxon>
        <taxon>Candidatus Falkowiibacteriota</taxon>
    </lineage>
</organism>
<feature type="domain" description="Large ribosomal subunit protein uL15/eL18" evidence="7">
    <location>
        <begin position="76"/>
        <end position="143"/>
    </location>
</feature>
<dbReference type="InterPro" id="IPR001196">
    <property type="entry name" value="Ribosomal_uL15_CS"/>
</dbReference>
<evidence type="ECO:0000256" key="5">
    <source>
        <dbReference type="RuleBase" id="RU003888"/>
    </source>
</evidence>
<reference evidence="8 9" key="1">
    <citation type="journal article" date="2015" name="Nature">
        <title>rRNA introns, odd ribosomes, and small enigmatic genomes across a large radiation of phyla.</title>
        <authorList>
            <person name="Brown C.T."/>
            <person name="Hug L.A."/>
            <person name="Thomas B.C."/>
            <person name="Sharon I."/>
            <person name="Castelle C.J."/>
            <person name="Singh A."/>
            <person name="Wilkins M.J."/>
            <person name="Williams K.H."/>
            <person name="Banfield J.F."/>
        </authorList>
    </citation>
    <scope>NUCLEOTIDE SEQUENCE [LARGE SCALE GENOMIC DNA]</scope>
</reference>
<dbReference type="EMBL" id="LBXO01000046">
    <property type="protein sequence ID" value="KKR31954.1"/>
    <property type="molecule type" value="Genomic_DNA"/>
</dbReference>
<evidence type="ECO:0000259" key="7">
    <source>
        <dbReference type="Pfam" id="PF00828"/>
    </source>
</evidence>
<evidence type="ECO:0000256" key="6">
    <source>
        <dbReference type="SAM" id="MobiDB-lite"/>
    </source>
</evidence>
<dbReference type="HAMAP" id="MF_01341">
    <property type="entry name" value="Ribosomal_uL15"/>
    <property type="match status" value="1"/>
</dbReference>
<keyword evidence="3 4" id="KW-0687">Ribonucleoprotein</keyword>
<dbReference type="GO" id="GO:0003735">
    <property type="term" value="F:structural constituent of ribosome"/>
    <property type="evidence" value="ECO:0007669"/>
    <property type="project" value="InterPro"/>
</dbReference>
<keyword evidence="4" id="KW-0699">rRNA-binding</keyword>
<dbReference type="NCBIfam" id="TIGR01071">
    <property type="entry name" value="rplO_bact"/>
    <property type="match status" value="1"/>
</dbReference>
<proteinExistence type="inferred from homology"/>
<sequence>MLSLHTIKPKSGSTKNRKRVGRGNASGHGTYSTRGLKGQKSRSGVTGLKRLGMKSMMLNIPKTRGFKSLKPKAQVVNLFNLNQFKEGAKINQKVLIKAGLIMNNESPVKLLGKGELKIKNLQISGLKVSDSAKEQIEKLGGKIQ</sequence>
<dbReference type="SUPFAM" id="SSF52080">
    <property type="entry name" value="Ribosomal proteins L15p and L18e"/>
    <property type="match status" value="1"/>
</dbReference>
<keyword evidence="4" id="KW-0694">RNA-binding</keyword>
<evidence type="ECO:0000256" key="2">
    <source>
        <dbReference type="ARBA" id="ARBA00022980"/>
    </source>
</evidence>
<dbReference type="InterPro" id="IPR030878">
    <property type="entry name" value="Ribosomal_uL15"/>
</dbReference>
<dbReference type="InterPro" id="IPR005749">
    <property type="entry name" value="Ribosomal_uL15_bac-type"/>
</dbReference>
<evidence type="ECO:0000256" key="4">
    <source>
        <dbReference type="HAMAP-Rule" id="MF_01341"/>
    </source>
</evidence>
<evidence type="ECO:0000313" key="8">
    <source>
        <dbReference type="EMBL" id="KKR31954.1"/>
    </source>
</evidence>
<dbReference type="AlphaFoldDB" id="A0A0G0PUV1"/>